<protein>
    <recommendedName>
        <fullName evidence="1">diguanylate cyclase</fullName>
        <ecNumber evidence="1">2.7.7.65</ecNumber>
    </recommendedName>
</protein>
<dbReference type="FunFam" id="3.30.70.270:FF:000001">
    <property type="entry name" value="Diguanylate cyclase domain protein"/>
    <property type="match status" value="1"/>
</dbReference>
<dbReference type="Proteomes" id="UP000782519">
    <property type="component" value="Unassembled WGS sequence"/>
</dbReference>
<feature type="region of interest" description="Disordered" evidence="3">
    <location>
        <begin position="83"/>
        <end position="132"/>
    </location>
</feature>
<dbReference type="InterPro" id="IPR050469">
    <property type="entry name" value="Diguanylate_Cyclase"/>
</dbReference>
<dbReference type="Gene3D" id="6.10.340.10">
    <property type="match status" value="1"/>
</dbReference>
<dbReference type="SMART" id="SM00304">
    <property type="entry name" value="HAMP"/>
    <property type="match status" value="1"/>
</dbReference>
<feature type="transmembrane region" description="Helical" evidence="4">
    <location>
        <begin position="206"/>
        <end position="226"/>
    </location>
</feature>
<evidence type="ECO:0000259" key="6">
    <source>
        <dbReference type="PROSITE" id="PS50887"/>
    </source>
</evidence>
<dbReference type="PROSITE" id="PS50885">
    <property type="entry name" value="HAMP"/>
    <property type="match status" value="1"/>
</dbReference>
<evidence type="ECO:0000256" key="4">
    <source>
        <dbReference type="SAM" id="Phobius"/>
    </source>
</evidence>
<dbReference type="PANTHER" id="PTHR45138:SF9">
    <property type="entry name" value="DIGUANYLATE CYCLASE DGCM-RELATED"/>
    <property type="match status" value="1"/>
</dbReference>
<dbReference type="Gene3D" id="3.30.70.270">
    <property type="match status" value="1"/>
</dbReference>
<keyword evidence="4" id="KW-0472">Membrane</keyword>
<keyword evidence="4" id="KW-1133">Transmembrane helix</keyword>
<evidence type="ECO:0000256" key="3">
    <source>
        <dbReference type="SAM" id="MobiDB-lite"/>
    </source>
</evidence>
<dbReference type="InterPro" id="IPR043128">
    <property type="entry name" value="Rev_trsase/Diguanyl_cyclase"/>
</dbReference>
<organism evidence="7 8">
    <name type="scientific">Rhodopseudomonas palustris</name>
    <dbReference type="NCBI Taxonomy" id="1076"/>
    <lineage>
        <taxon>Bacteria</taxon>
        <taxon>Pseudomonadati</taxon>
        <taxon>Pseudomonadota</taxon>
        <taxon>Alphaproteobacteria</taxon>
        <taxon>Hyphomicrobiales</taxon>
        <taxon>Nitrobacteraceae</taxon>
        <taxon>Rhodopseudomonas</taxon>
    </lineage>
</organism>
<dbReference type="GO" id="GO:0016020">
    <property type="term" value="C:membrane"/>
    <property type="evidence" value="ECO:0007669"/>
    <property type="project" value="InterPro"/>
</dbReference>
<evidence type="ECO:0000313" key="8">
    <source>
        <dbReference type="Proteomes" id="UP000782519"/>
    </source>
</evidence>
<feature type="domain" description="GGDEF" evidence="6">
    <location>
        <begin position="329"/>
        <end position="461"/>
    </location>
</feature>
<dbReference type="SUPFAM" id="SSF55073">
    <property type="entry name" value="Nucleotide cyclase"/>
    <property type="match status" value="1"/>
</dbReference>
<dbReference type="PROSITE" id="PS50887">
    <property type="entry name" value="GGDEF"/>
    <property type="match status" value="1"/>
</dbReference>
<dbReference type="InterPro" id="IPR029787">
    <property type="entry name" value="Nucleotide_cyclase"/>
</dbReference>
<comment type="caution">
    <text evidence="7">The sequence shown here is derived from an EMBL/GenBank/DDBJ whole genome shotgun (WGS) entry which is preliminary data.</text>
</comment>
<dbReference type="EC" id="2.7.7.65" evidence="1"/>
<feature type="domain" description="HAMP" evidence="5">
    <location>
        <begin position="227"/>
        <end position="279"/>
    </location>
</feature>
<feature type="compositionally biased region" description="Pro residues" evidence="3">
    <location>
        <begin position="122"/>
        <end position="132"/>
    </location>
</feature>
<evidence type="ECO:0000256" key="2">
    <source>
        <dbReference type="ARBA" id="ARBA00034247"/>
    </source>
</evidence>
<name>A0A933RX21_RHOPL</name>
<dbReference type="PANTHER" id="PTHR45138">
    <property type="entry name" value="REGULATORY COMPONENTS OF SENSORY TRANSDUCTION SYSTEM"/>
    <property type="match status" value="1"/>
</dbReference>
<evidence type="ECO:0000259" key="5">
    <source>
        <dbReference type="PROSITE" id="PS50885"/>
    </source>
</evidence>
<dbReference type="InterPro" id="IPR003660">
    <property type="entry name" value="HAMP_dom"/>
</dbReference>
<proteinExistence type="predicted"/>
<feature type="compositionally biased region" description="Gly residues" evidence="3">
    <location>
        <begin position="91"/>
        <end position="103"/>
    </location>
</feature>
<dbReference type="SUPFAM" id="SSF158472">
    <property type="entry name" value="HAMP domain-like"/>
    <property type="match status" value="1"/>
</dbReference>
<dbReference type="EMBL" id="JACRJB010000005">
    <property type="protein sequence ID" value="MBI5128058.1"/>
    <property type="molecule type" value="Genomic_DNA"/>
</dbReference>
<comment type="catalytic activity">
    <reaction evidence="2">
        <text>2 GTP = 3',3'-c-di-GMP + 2 diphosphate</text>
        <dbReference type="Rhea" id="RHEA:24898"/>
        <dbReference type="ChEBI" id="CHEBI:33019"/>
        <dbReference type="ChEBI" id="CHEBI:37565"/>
        <dbReference type="ChEBI" id="CHEBI:58805"/>
        <dbReference type="EC" id="2.7.7.65"/>
    </reaction>
</comment>
<gene>
    <name evidence="7" type="ORF">HZA66_01330</name>
</gene>
<dbReference type="CDD" id="cd01949">
    <property type="entry name" value="GGDEF"/>
    <property type="match status" value="1"/>
</dbReference>
<evidence type="ECO:0000313" key="7">
    <source>
        <dbReference type="EMBL" id="MBI5128058.1"/>
    </source>
</evidence>
<dbReference type="GO" id="GO:0007165">
    <property type="term" value="P:signal transduction"/>
    <property type="evidence" value="ECO:0007669"/>
    <property type="project" value="InterPro"/>
</dbReference>
<dbReference type="GO" id="GO:0052621">
    <property type="term" value="F:diguanylate cyclase activity"/>
    <property type="evidence" value="ECO:0007669"/>
    <property type="project" value="UniProtKB-EC"/>
</dbReference>
<dbReference type="NCBIfam" id="TIGR00254">
    <property type="entry name" value="GGDEF"/>
    <property type="match status" value="1"/>
</dbReference>
<dbReference type="SMART" id="SM00267">
    <property type="entry name" value="GGDEF"/>
    <property type="match status" value="1"/>
</dbReference>
<evidence type="ECO:0000256" key="1">
    <source>
        <dbReference type="ARBA" id="ARBA00012528"/>
    </source>
</evidence>
<sequence>MSLRVRLIAALLATSLLSVAIVGIVAQQRLMRKFDDLVLARAARNFTGDVAAYWLTYGSFEAGLRAEPFRHFSLRRSALLRQPELRPNMAGTGGPGPDTGGPGTAEALPPWTAADADADTPASPPDFAPSPLDPGRGLPPFRFVLFDPSGKILSPPSETGRALRPEEQQNAIPIAVKGRIVAFASPLGIVNYSPADRAYIAAMWDAIVWGIAVAALTAIGLGLVVGNRLSASLRELTAAIRGMQQGSLRQQVNIASRDEVGVLARAFNAMSDELAESHERLQASHLTISQQAEQLREQAIRDSLTGLYNRRHFDERAASTLQYSIRHGHPMAIAIGDIDHFKSINDRFSHAVGDAVLREIGELVRQHLRSSDLAARYGGEEFVFGFPETDLAEAADCCERLRQLIEAHPWRQIHPDLRVTISIGVTAERSLGGLDAMLAAADHHLYAAKLHGRNRVCGADEDAEAPATAVSATQDLRVRTA</sequence>
<reference evidence="7" key="1">
    <citation type="submission" date="2020-07" db="EMBL/GenBank/DDBJ databases">
        <title>Huge and variable diversity of episymbiotic CPR bacteria and DPANN archaea in groundwater ecosystems.</title>
        <authorList>
            <person name="He C.Y."/>
            <person name="Keren R."/>
            <person name="Whittaker M."/>
            <person name="Farag I.F."/>
            <person name="Doudna J."/>
            <person name="Cate J.H.D."/>
            <person name="Banfield J.F."/>
        </authorList>
    </citation>
    <scope>NUCLEOTIDE SEQUENCE</scope>
    <source>
        <strain evidence="7">NC_groundwater_1818_Pr3_B-0.1um_66_35</strain>
    </source>
</reference>
<dbReference type="Pfam" id="PF00672">
    <property type="entry name" value="HAMP"/>
    <property type="match status" value="1"/>
</dbReference>
<keyword evidence="4" id="KW-0812">Transmembrane</keyword>
<dbReference type="CDD" id="cd06225">
    <property type="entry name" value="HAMP"/>
    <property type="match status" value="1"/>
</dbReference>
<dbReference type="AlphaFoldDB" id="A0A933RX21"/>
<accession>A0A933RX21</accession>
<dbReference type="Pfam" id="PF00990">
    <property type="entry name" value="GGDEF"/>
    <property type="match status" value="1"/>
</dbReference>
<feature type="compositionally biased region" description="Low complexity" evidence="3">
    <location>
        <begin position="107"/>
        <end position="121"/>
    </location>
</feature>
<dbReference type="InterPro" id="IPR000160">
    <property type="entry name" value="GGDEF_dom"/>
</dbReference>